<feature type="compositionally biased region" description="Low complexity" evidence="1">
    <location>
        <begin position="1"/>
        <end position="16"/>
    </location>
</feature>
<dbReference type="InterPro" id="IPR046539">
    <property type="entry name" value="DUF6604"/>
</dbReference>
<sequence length="488" mass="54199">MKQLKAKLTSSSTTKQLSKRQKQLSGKKAAALNEPLTNLFGCLNVGEPSELLSASLPVHTSAASNPKYSFKLETENHDGPFAIWCHLKDLYDFRQNVRQAWIDHKRGDISFLAASSLTDTAFGLLRRADHVVIDEFAQGLADAHQYAREPIWLVLACQIYLDAYDVLQTGVEEGAGVLQKCRNHVRQTKEDVDVLLTDLVCPEANIRQAYTDLHSLASGTSRVECAHPKKTTGASPKMLLAKNRAYLESGIPPSGMEQFLPGHAGALLADAKIGLHYIGCRIANHGLYILCMAHLYKSLRSRGLLKNDWYDMDFVLAGYGQKDASVPKADAEYHPQSANRHFLLAPGMPVSHFAANRRHQGSEQSPQLKKARQNQVTSQYLKSLSTDDENRNGTWQEHGSVWSKVATVERVLHAMSTINTKGVNHGRAGGGGMQVSFTPVQLLQTYRKSTLADESQLNFDYIYFTLACRKSLHEMVRTMGERLNMPPP</sequence>
<evidence type="ECO:0000256" key="1">
    <source>
        <dbReference type="SAM" id="MobiDB-lite"/>
    </source>
</evidence>
<name>A0AAE0WGQ4_9PEZI</name>
<dbReference type="PANTHER" id="PTHR38795:SF1">
    <property type="entry name" value="DUF6604 DOMAIN-CONTAINING PROTEIN"/>
    <property type="match status" value="1"/>
</dbReference>
<gene>
    <name evidence="3" type="ORF">LTR78_008925</name>
</gene>
<dbReference type="Proteomes" id="UP001274830">
    <property type="component" value="Unassembled WGS sequence"/>
</dbReference>
<feature type="domain" description="DUF6604" evidence="2">
    <location>
        <begin position="11"/>
        <end position="131"/>
    </location>
</feature>
<comment type="caution">
    <text evidence="3">The sequence shown here is derived from an EMBL/GenBank/DDBJ whole genome shotgun (WGS) entry which is preliminary data.</text>
</comment>
<dbReference type="EMBL" id="JAUTXT010000046">
    <property type="protein sequence ID" value="KAK3671124.1"/>
    <property type="molecule type" value="Genomic_DNA"/>
</dbReference>
<reference evidence="3" key="1">
    <citation type="submission" date="2023-07" db="EMBL/GenBank/DDBJ databases">
        <title>Black Yeasts Isolated from many extreme environments.</title>
        <authorList>
            <person name="Coleine C."/>
            <person name="Stajich J.E."/>
            <person name="Selbmann L."/>
        </authorList>
    </citation>
    <scope>NUCLEOTIDE SEQUENCE</scope>
    <source>
        <strain evidence="3">CCFEE 5485</strain>
    </source>
</reference>
<feature type="region of interest" description="Disordered" evidence="1">
    <location>
        <begin position="1"/>
        <end position="22"/>
    </location>
</feature>
<dbReference type="PANTHER" id="PTHR38795">
    <property type="entry name" value="DUF6604 DOMAIN-CONTAINING PROTEIN"/>
    <property type="match status" value="1"/>
</dbReference>
<keyword evidence="4" id="KW-1185">Reference proteome</keyword>
<evidence type="ECO:0000313" key="3">
    <source>
        <dbReference type="EMBL" id="KAK3671124.1"/>
    </source>
</evidence>
<dbReference type="AlphaFoldDB" id="A0AAE0WGQ4"/>
<organism evidence="3 4">
    <name type="scientific">Recurvomyces mirabilis</name>
    <dbReference type="NCBI Taxonomy" id="574656"/>
    <lineage>
        <taxon>Eukaryota</taxon>
        <taxon>Fungi</taxon>
        <taxon>Dikarya</taxon>
        <taxon>Ascomycota</taxon>
        <taxon>Pezizomycotina</taxon>
        <taxon>Dothideomycetes</taxon>
        <taxon>Dothideomycetidae</taxon>
        <taxon>Mycosphaerellales</taxon>
        <taxon>Teratosphaeriaceae</taxon>
        <taxon>Recurvomyces</taxon>
    </lineage>
</organism>
<evidence type="ECO:0000313" key="4">
    <source>
        <dbReference type="Proteomes" id="UP001274830"/>
    </source>
</evidence>
<protein>
    <recommendedName>
        <fullName evidence="2">DUF6604 domain-containing protein</fullName>
    </recommendedName>
</protein>
<dbReference type="Pfam" id="PF20253">
    <property type="entry name" value="DUF6604"/>
    <property type="match status" value="1"/>
</dbReference>
<accession>A0AAE0WGQ4</accession>
<evidence type="ECO:0000259" key="2">
    <source>
        <dbReference type="Pfam" id="PF20253"/>
    </source>
</evidence>
<proteinExistence type="predicted"/>